<dbReference type="InterPro" id="IPR035093">
    <property type="entry name" value="RelE/ParE_toxin_dom_sf"/>
</dbReference>
<evidence type="ECO:0000313" key="2">
    <source>
        <dbReference type="EMBL" id="NDL38685.1"/>
    </source>
</evidence>
<reference evidence="2 3" key="1">
    <citation type="submission" date="2019-12" db="EMBL/GenBank/DDBJ databases">
        <title>Engineering Photorhabdus to improve their lethality against agricultural pests.</title>
        <authorList>
            <person name="Machado R.A.R."/>
        </authorList>
    </citation>
    <scope>NUCLEOTIDE SEQUENCE [LARGE SCALE GENOMIC DNA]</scope>
    <source>
        <strain evidence="2 3">EN01</strain>
    </source>
</reference>
<evidence type="ECO:0000313" key="3">
    <source>
        <dbReference type="Proteomes" id="UP000479300"/>
    </source>
</evidence>
<keyword evidence="1" id="KW-1277">Toxin-antitoxin system</keyword>
<dbReference type="Pfam" id="PF05016">
    <property type="entry name" value="ParE_toxin"/>
    <property type="match status" value="1"/>
</dbReference>
<protein>
    <submittedName>
        <fullName evidence="2">Type II toxin-antitoxin system RelE/ParE family toxin</fullName>
    </submittedName>
</protein>
<sequence length="135" mass="15943">MSVRFTNKAREHIRAIKLYSMRRWGANVAEAYSTSLRVTMTEILDRHPSPGRDRSEDLYFGVLSFPVESHIIYYREVPTGIEVLAVLHQTQDPHNHLYPMDFKMHRDGKGANPREHRERCDRGERVQPTKRQLER</sequence>
<dbReference type="Gene3D" id="3.30.2310.20">
    <property type="entry name" value="RelE-like"/>
    <property type="match status" value="1"/>
</dbReference>
<dbReference type="InterPro" id="IPR007712">
    <property type="entry name" value="RelE/ParE_toxin"/>
</dbReference>
<proteinExistence type="predicted"/>
<dbReference type="AlphaFoldDB" id="A0A6L9JLK4"/>
<evidence type="ECO:0000256" key="1">
    <source>
        <dbReference type="ARBA" id="ARBA00022649"/>
    </source>
</evidence>
<dbReference type="Proteomes" id="UP000479300">
    <property type="component" value="Unassembled WGS sequence"/>
</dbReference>
<accession>A0A6L9JLK4</accession>
<name>A0A6L9JLK4_PHOLM</name>
<comment type="caution">
    <text evidence="2">The sequence shown here is derived from an EMBL/GenBank/DDBJ whole genome shotgun (WGS) entry which is preliminary data.</text>
</comment>
<dbReference type="EMBL" id="WSFA01000014">
    <property type="protein sequence ID" value="NDL38685.1"/>
    <property type="molecule type" value="Genomic_DNA"/>
</dbReference>
<dbReference type="OMA" id="CIEICNF"/>
<gene>
    <name evidence="2" type="ORF">GPY51_07795</name>
</gene>
<dbReference type="RefSeq" id="WP_011144650.1">
    <property type="nucleotide sequence ID" value="NZ_CAWMTZ010000118.1"/>
</dbReference>
<organism evidence="2 3">
    <name type="scientific">Photorhabdus laumondii subsp. laumondii</name>
    <name type="common">Photorhabdus luminescens subsp. laumondii</name>
    <dbReference type="NCBI Taxonomy" id="141679"/>
    <lineage>
        <taxon>Bacteria</taxon>
        <taxon>Pseudomonadati</taxon>
        <taxon>Pseudomonadota</taxon>
        <taxon>Gammaproteobacteria</taxon>
        <taxon>Enterobacterales</taxon>
        <taxon>Morganellaceae</taxon>
        <taxon>Photorhabdus</taxon>
    </lineage>
</organism>
<dbReference type="GeneID" id="48846546"/>